<dbReference type="EMBL" id="WHOD01000035">
    <property type="protein sequence ID" value="NOU93128.1"/>
    <property type="molecule type" value="Genomic_DNA"/>
</dbReference>
<dbReference type="Gene3D" id="2.130.10.10">
    <property type="entry name" value="YVTN repeat-like/Quinoprotein amine dehydrogenase"/>
    <property type="match status" value="1"/>
</dbReference>
<organism evidence="2 3">
    <name type="scientific">Paenibacillus foliorum</name>
    <dbReference type="NCBI Taxonomy" id="2654974"/>
    <lineage>
        <taxon>Bacteria</taxon>
        <taxon>Bacillati</taxon>
        <taxon>Bacillota</taxon>
        <taxon>Bacilli</taxon>
        <taxon>Bacillales</taxon>
        <taxon>Paenibacillaceae</taxon>
        <taxon>Paenibacillus</taxon>
    </lineage>
</organism>
<sequence>MGKGNCYPSESMYFHDRRTHARIRQVTNHPSIHHHPFFMIPAYGEDMKALFFISHRTGSPQIFAEQRSMGKLLQLTDRDDLAEWSIHPSFNGSHVYFTAGTGCWRIDTATLEEEMLVDLGQVQMREGGMIAAGMGTTALSRDNRWWAVRYTEGGLACLAVIDTVTGYMDTILRRDEISHMQFCPDDANLLFYAGPLHDRVWVIHRDGSGNRRLYERDAANKEWITHETWIPGTHELAFVDWQRGIRSVHADTREVRQVTTFNAWHAVCNREGTLMVADTNFHDIGLQLFDPLDRIGAPSLLCYPDATNRGDHWGGPFPYDNGPIPVYAPQHTHPHPSFSADGHFIVYTSDASGYAQVYEIDLRGCAHSL</sequence>
<reference evidence="2" key="1">
    <citation type="submission" date="2019-10" db="EMBL/GenBank/DDBJ databases">
        <title>Description of Paenibacillus glebae sp. nov.</title>
        <authorList>
            <person name="Carlier A."/>
            <person name="Qi S."/>
        </authorList>
    </citation>
    <scope>NUCLEOTIDE SEQUENCE</scope>
    <source>
        <strain evidence="2">LMG 31456</strain>
    </source>
</reference>
<comment type="caution">
    <text evidence="2">The sequence shown here is derived from an EMBL/GenBank/DDBJ whole genome shotgun (WGS) entry which is preliminary data.</text>
</comment>
<dbReference type="InterPro" id="IPR015943">
    <property type="entry name" value="WD40/YVTN_repeat-like_dom_sf"/>
</dbReference>
<feature type="domain" description="Oligogalacturonate lyase" evidence="1">
    <location>
        <begin position="2"/>
        <end position="361"/>
    </location>
</feature>
<protein>
    <recommendedName>
        <fullName evidence="1">Oligogalacturonate lyase domain-containing protein</fullName>
    </recommendedName>
</protein>
<dbReference type="SUPFAM" id="SSF69322">
    <property type="entry name" value="Tricorn protease domain 2"/>
    <property type="match status" value="1"/>
</dbReference>
<keyword evidence="3" id="KW-1185">Reference proteome</keyword>
<dbReference type="Pfam" id="PF14583">
    <property type="entry name" value="Pectate_lyase22"/>
    <property type="match status" value="1"/>
</dbReference>
<dbReference type="RefSeq" id="WP_171651327.1">
    <property type="nucleotide sequence ID" value="NZ_WHOD01000035.1"/>
</dbReference>
<proteinExistence type="predicted"/>
<dbReference type="InterPro" id="IPR027946">
    <property type="entry name" value="Ogl_dom"/>
</dbReference>
<dbReference type="Proteomes" id="UP000641588">
    <property type="component" value="Unassembled WGS sequence"/>
</dbReference>
<accession>A0A972K0R1</accession>
<name>A0A972K0R1_9BACL</name>
<dbReference type="GO" id="GO:0045490">
    <property type="term" value="P:pectin catabolic process"/>
    <property type="evidence" value="ECO:0007669"/>
    <property type="project" value="InterPro"/>
</dbReference>
<dbReference type="GO" id="GO:0047487">
    <property type="term" value="F:oligogalacturonide lyase activity"/>
    <property type="evidence" value="ECO:0007669"/>
    <property type="project" value="InterPro"/>
</dbReference>
<evidence type="ECO:0000313" key="2">
    <source>
        <dbReference type="EMBL" id="NOU93128.1"/>
    </source>
</evidence>
<gene>
    <name evidence="2" type="ORF">GC093_07780</name>
</gene>
<evidence type="ECO:0000313" key="3">
    <source>
        <dbReference type="Proteomes" id="UP000641588"/>
    </source>
</evidence>
<evidence type="ECO:0000259" key="1">
    <source>
        <dbReference type="Pfam" id="PF14583"/>
    </source>
</evidence>
<dbReference type="AlphaFoldDB" id="A0A972K0R1"/>